<dbReference type="STRING" id="376427.SAMN04487954_1351"/>
<evidence type="ECO:0000256" key="3">
    <source>
        <dbReference type="ARBA" id="ARBA00023014"/>
    </source>
</evidence>
<evidence type="ECO:0000256" key="1">
    <source>
        <dbReference type="ARBA" id="ARBA00022723"/>
    </source>
</evidence>
<dbReference type="AlphaFoldDB" id="A0A1G9ET65"/>
<dbReference type="InterPro" id="IPR017900">
    <property type="entry name" value="4Fe4S_Fe_S_CS"/>
</dbReference>
<dbReference type="Proteomes" id="UP000198525">
    <property type="component" value="Unassembled WGS sequence"/>
</dbReference>
<dbReference type="PANTHER" id="PTHR32479">
    <property type="entry name" value="GLYCOLATE OXIDASE IRON-SULFUR SUBUNIT"/>
    <property type="match status" value="1"/>
</dbReference>
<keyword evidence="5" id="KW-1185">Reference proteome</keyword>
<gene>
    <name evidence="4" type="ORF">SAMN04487954_1351</name>
</gene>
<organism evidence="4 5">
    <name type="scientific">Billgrantia gudaonensis</name>
    <dbReference type="NCBI Taxonomy" id="376427"/>
    <lineage>
        <taxon>Bacteria</taxon>
        <taxon>Pseudomonadati</taxon>
        <taxon>Pseudomonadota</taxon>
        <taxon>Gammaproteobacteria</taxon>
        <taxon>Oceanospirillales</taxon>
        <taxon>Halomonadaceae</taxon>
        <taxon>Billgrantia</taxon>
    </lineage>
</organism>
<reference evidence="4 5" key="1">
    <citation type="submission" date="2016-10" db="EMBL/GenBank/DDBJ databases">
        <authorList>
            <person name="de Groot N.N."/>
        </authorList>
    </citation>
    <scope>NUCLEOTIDE SEQUENCE [LARGE SCALE GENOMIC DNA]</scope>
    <source>
        <strain evidence="4 5">CGMCC 1.6133</strain>
    </source>
</reference>
<proteinExistence type="predicted"/>
<keyword evidence="2" id="KW-0408">Iron</keyword>
<name>A0A1G9ET65_9GAMM</name>
<keyword evidence="1" id="KW-0479">Metal-binding</keyword>
<feature type="non-terminal residue" evidence="4">
    <location>
        <position position="1"/>
    </location>
</feature>
<evidence type="ECO:0000313" key="4">
    <source>
        <dbReference type="EMBL" id="SDK79238.1"/>
    </source>
</evidence>
<dbReference type="EMBL" id="FNES01000035">
    <property type="protein sequence ID" value="SDK79238.1"/>
    <property type="molecule type" value="Genomic_DNA"/>
</dbReference>
<accession>A0A1G9ET65</accession>
<protein>
    <submittedName>
        <fullName evidence="4">Fe-S oxidoreductase</fullName>
    </submittedName>
</protein>
<dbReference type="GO" id="GO:0051536">
    <property type="term" value="F:iron-sulfur cluster binding"/>
    <property type="evidence" value="ECO:0007669"/>
    <property type="project" value="UniProtKB-KW"/>
</dbReference>
<dbReference type="GO" id="GO:0046872">
    <property type="term" value="F:metal ion binding"/>
    <property type="evidence" value="ECO:0007669"/>
    <property type="project" value="UniProtKB-KW"/>
</dbReference>
<evidence type="ECO:0000313" key="5">
    <source>
        <dbReference type="Proteomes" id="UP000198525"/>
    </source>
</evidence>
<keyword evidence="3" id="KW-0411">Iron-sulfur</keyword>
<dbReference type="PROSITE" id="PS00198">
    <property type="entry name" value="4FE4S_FER_1"/>
    <property type="match status" value="1"/>
</dbReference>
<dbReference type="PANTHER" id="PTHR32479:SF19">
    <property type="entry name" value="ANAEROBIC GLYCEROL-3-PHOSPHATE DEHYDROGENASE SUBUNIT C"/>
    <property type="match status" value="1"/>
</dbReference>
<evidence type="ECO:0000256" key="2">
    <source>
        <dbReference type="ARBA" id="ARBA00023004"/>
    </source>
</evidence>
<dbReference type="OrthoDB" id="9811557at2"/>
<dbReference type="SUPFAM" id="SSF46548">
    <property type="entry name" value="alpha-helical ferredoxin"/>
    <property type="match status" value="1"/>
</dbReference>
<sequence length="473" mass="51940">GQLDRTIDERAWQAHAATVYCNGNGACYNYDPFDAMCPSWKATRQRIHSPKGRASLIREWLRQQEAAGIDLVEESRKKKAEGAWGFVKDFPLRLKNSLARRRGEADFSHEVYEAMAGCLACKSCAGQCPVKVNVPDSRSRFLEVYHGRYLRPLRDYLVGGLEFLMPTLSRVAPLYNAALSNRLVERLLAGPLGLVDTPPLSRASLGKQLRAWGVAEATPTALGLLTEAQKARSVVLVQDAFTSFYEAKLVMDIVELLARLDVRVFVAPFSPNGKPLNVQGFLGAFERTAEKQAARLRTLAEFGVPLVGIDPAMTLTYRQEYVHALGADAVPEVLMLQEWLVTQSPTLARQLAPGGQTLDDPGFKLLAHCTEKTTAPGSPGAWQQVFAAFGLELELVATGCCGMSGTYGHEARNLATSKTVYAQSWQPVVENEANAGRLLATGYSCRSQARRLSDTALPHPLQALLKQVRLVQR</sequence>
<dbReference type="RefSeq" id="WP_143005157.1">
    <property type="nucleotide sequence ID" value="NZ_FNES01000035.1"/>
</dbReference>